<reference evidence="4 5" key="1">
    <citation type="journal article" date="2020" name="Int. J. Syst. Evol. Microbiol.">
        <title>Tenacibaculum piscium sp. nov., isolated from skin ulcers of sea-farmed fish, and description of Tenacibaculum finnmarkense sp. nov. with subdivision into genomovars finnmarkense and ulcerans.</title>
        <authorList>
            <person name="Olsen A.B."/>
            <person name="Spilsberg B."/>
            <person name="Nilsen H.K."/>
            <person name="Lagesen K."/>
            <person name="Gulla S."/>
            <person name="Avendano-Herrera R."/>
            <person name="Irgang R."/>
            <person name="Duchaud E."/>
            <person name="Colquhoun D.J."/>
        </authorList>
    </citation>
    <scope>NUCLEOTIDE SEQUENCE [LARGE SCALE GENOMIC DNA]</scope>
    <source>
        <strain evidence="4 5">TNO037</strain>
    </source>
</reference>
<evidence type="ECO:0000256" key="1">
    <source>
        <dbReference type="PROSITE-ProRule" id="PRU01360"/>
    </source>
</evidence>
<evidence type="ECO:0000313" key="5">
    <source>
        <dbReference type="Proteomes" id="UP000806077"/>
    </source>
</evidence>
<organism evidence="4 5">
    <name type="scientific">Tenacibaculum finnmarkense genomovar finnmarkense</name>
    <dbReference type="NCBI Taxonomy" id="1458503"/>
    <lineage>
        <taxon>Bacteria</taxon>
        <taxon>Pseudomonadati</taxon>
        <taxon>Bacteroidota</taxon>
        <taxon>Flavobacteriia</taxon>
        <taxon>Flavobacteriales</taxon>
        <taxon>Flavobacteriaceae</taxon>
        <taxon>Tenacibaculum</taxon>
        <taxon>Tenacibaculum finnmarkense</taxon>
    </lineage>
</organism>
<comment type="subcellular location">
    <subcellularLocation>
        <location evidence="1">Cell outer membrane</location>
        <topology evidence="1">Multi-pass membrane protein</topology>
    </subcellularLocation>
</comment>
<dbReference type="GO" id="GO:0009279">
    <property type="term" value="C:cell outer membrane"/>
    <property type="evidence" value="ECO:0007669"/>
    <property type="project" value="UniProtKB-SubCell"/>
</dbReference>
<dbReference type="InterPro" id="IPR012910">
    <property type="entry name" value="Plug_dom"/>
</dbReference>
<name>A0AAP1WH88_9FLAO</name>
<evidence type="ECO:0000313" key="4">
    <source>
        <dbReference type="EMBL" id="MBE7696157.1"/>
    </source>
</evidence>
<evidence type="ECO:0000256" key="2">
    <source>
        <dbReference type="SAM" id="SignalP"/>
    </source>
</evidence>
<accession>A0AAP1WH88</accession>
<sequence>MNKILTFLIVMISSVILAQTEIKGKVVDEFDMPITGANIIIKKKAKGTSTNFDGVFTLKAAINDELVVSFMGFKTRFIKVKSTKFLKIILKEDANQLAEVIITSLGIKKEKKALGYSATELKDADINIVKTNNIVNSLSGKVAGLQVTGASTGVASSSRVVIRGESSLNINSNEPLFILDGTPVNNNIFGVGGNATNQRDMPTDYGNGLSELNADDFESVTVLKGAAASALYGSRAANGSYCNYDKKGKEK</sequence>
<keyword evidence="1" id="KW-0998">Cell outer membrane</keyword>
<keyword evidence="5" id="KW-1185">Reference proteome</keyword>
<dbReference type="Pfam" id="PF07715">
    <property type="entry name" value="Plug"/>
    <property type="match status" value="1"/>
</dbReference>
<dbReference type="SUPFAM" id="SSF56935">
    <property type="entry name" value="Porins"/>
    <property type="match status" value="1"/>
</dbReference>
<protein>
    <submittedName>
        <fullName evidence="4">TonB-dependent receptor plug domain-containing protein</fullName>
    </submittedName>
</protein>
<dbReference type="RefSeq" id="WP_101954965.1">
    <property type="nucleotide sequence ID" value="NZ_JAJHTL010000027.1"/>
</dbReference>
<dbReference type="InterPro" id="IPR037066">
    <property type="entry name" value="Plug_dom_sf"/>
</dbReference>
<comment type="similarity">
    <text evidence="1">Belongs to the TonB-dependent receptor family.</text>
</comment>
<dbReference type="InterPro" id="IPR039426">
    <property type="entry name" value="TonB-dep_rcpt-like"/>
</dbReference>
<keyword evidence="1" id="KW-0813">Transport</keyword>
<proteinExistence type="inferred from homology"/>
<dbReference type="Pfam" id="PF13715">
    <property type="entry name" value="CarbopepD_reg_2"/>
    <property type="match status" value="1"/>
</dbReference>
<keyword evidence="1" id="KW-0472">Membrane</keyword>
<evidence type="ECO:0000259" key="3">
    <source>
        <dbReference type="Pfam" id="PF07715"/>
    </source>
</evidence>
<feature type="chain" id="PRO_5043025285" evidence="2">
    <location>
        <begin position="19"/>
        <end position="251"/>
    </location>
</feature>
<dbReference type="AlphaFoldDB" id="A0AAP1WH88"/>
<comment type="caution">
    <text evidence="4">The sequence shown here is derived from an EMBL/GenBank/DDBJ whole genome shotgun (WGS) entry which is preliminary data.</text>
</comment>
<dbReference type="PROSITE" id="PS52016">
    <property type="entry name" value="TONB_DEPENDENT_REC_3"/>
    <property type="match status" value="1"/>
</dbReference>
<feature type="domain" description="TonB-dependent receptor plug" evidence="3">
    <location>
        <begin position="112"/>
        <end position="239"/>
    </location>
</feature>
<keyword evidence="2" id="KW-0732">Signal</keyword>
<dbReference type="InterPro" id="IPR008969">
    <property type="entry name" value="CarboxyPept-like_regulatory"/>
</dbReference>
<keyword evidence="1" id="KW-0812">Transmembrane</keyword>
<feature type="signal peptide" evidence="2">
    <location>
        <begin position="1"/>
        <end position="18"/>
    </location>
</feature>
<dbReference type="EMBL" id="WXXV01000025">
    <property type="protein sequence ID" value="MBE7696157.1"/>
    <property type="molecule type" value="Genomic_DNA"/>
</dbReference>
<keyword evidence="1" id="KW-1134">Transmembrane beta strand</keyword>
<dbReference type="Gene3D" id="2.170.130.10">
    <property type="entry name" value="TonB-dependent receptor, plug domain"/>
    <property type="match status" value="1"/>
</dbReference>
<dbReference type="SUPFAM" id="SSF49464">
    <property type="entry name" value="Carboxypeptidase regulatory domain-like"/>
    <property type="match status" value="1"/>
</dbReference>
<gene>
    <name evidence="4" type="ORF">F7645_12075</name>
</gene>
<dbReference type="Proteomes" id="UP000806077">
    <property type="component" value="Unassembled WGS sequence"/>
</dbReference>
<keyword evidence="4" id="KW-0675">Receptor</keyword>